<keyword evidence="3" id="KW-1185">Reference proteome</keyword>
<organism evidence="2 3">
    <name type="scientific">Carpinus fangiana</name>
    <dbReference type="NCBI Taxonomy" id="176857"/>
    <lineage>
        <taxon>Eukaryota</taxon>
        <taxon>Viridiplantae</taxon>
        <taxon>Streptophyta</taxon>
        <taxon>Embryophyta</taxon>
        <taxon>Tracheophyta</taxon>
        <taxon>Spermatophyta</taxon>
        <taxon>Magnoliopsida</taxon>
        <taxon>eudicotyledons</taxon>
        <taxon>Gunneridae</taxon>
        <taxon>Pentapetalae</taxon>
        <taxon>rosids</taxon>
        <taxon>fabids</taxon>
        <taxon>Fagales</taxon>
        <taxon>Betulaceae</taxon>
        <taxon>Carpinus</taxon>
    </lineage>
</organism>
<accession>A0A5N6R8Z4</accession>
<protein>
    <submittedName>
        <fullName evidence="2">Uncharacterized protein</fullName>
    </submittedName>
</protein>
<reference evidence="2 3" key="1">
    <citation type="submission" date="2019-06" db="EMBL/GenBank/DDBJ databases">
        <title>A chromosomal-level reference genome of Carpinus fangiana (Coryloideae, Betulaceae).</title>
        <authorList>
            <person name="Yang X."/>
            <person name="Wang Z."/>
            <person name="Zhang L."/>
            <person name="Hao G."/>
            <person name="Liu J."/>
            <person name="Yang Y."/>
        </authorList>
    </citation>
    <scope>NUCLEOTIDE SEQUENCE [LARGE SCALE GENOMIC DNA]</scope>
    <source>
        <strain evidence="2">Cfa_2016G</strain>
        <tissue evidence="2">Leaf</tissue>
    </source>
</reference>
<feature type="region of interest" description="Disordered" evidence="1">
    <location>
        <begin position="99"/>
        <end position="160"/>
    </location>
</feature>
<feature type="region of interest" description="Disordered" evidence="1">
    <location>
        <begin position="42"/>
        <end position="87"/>
    </location>
</feature>
<name>A0A5N6R8Z4_9ROSI</name>
<feature type="compositionally biased region" description="Low complexity" evidence="1">
    <location>
        <begin position="121"/>
        <end position="140"/>
    </location>
</feature>
<evidence type="ECO:0000313" key="2">
    <source>
        <dbReference type="EMBL" id="KAE8056334.1"/>
    </source>
</evidence>
<dbReference type="EMBL" id="CM017325">
    <property type="protein sequence ID" value="KAE8056334.1"/>
    <property type="molecule type" value="Genomic_DNA"/>
</dbReference>
<sequence>MVSLTNPTPKTPNHPEPPFTKLPYSPLFPIYKSGLRDSLDLADRCFPHPHGPVDTAHPPHQTRPSHPPHQPSLPPQAPASPPPALLSSTTNFTVITTEATITTRDPPLQRVSTSTPPFRSPLPSDSPSTTAPSPPTVASLHKNASHHSNGGHHEGSYPSNRLNMRRSAMKNSLVRIGGVEGEWVKRALTALIRPSSHNLRRRADFQPTRSRLCIMSKAEDS</sequence>
<dbReference type="AlphaFoldDB" id="A0A5N6R8Z4"/>
<feature type="compositionally biased region" description="Pro residues" evidence="1">
    <location>
        <begin position="9"/>
        <end position="20"/>
    </location>
</feature>
<feature type="region of interest" description="Disordered" evidence="1">
    <location>
        <begin position="1"/>
        <end position="26"/>
    </location>
</feature>
<feature type="compositionally biased region" description="Pro residues" evidence="1">
    <location>
        <begin position="65"/>
        <end position="84"/>
    </location>
</feature>
<proteinExistence type="predicted"/>
<evidence type="ECO:0000256" key="1">
    <source>
        <dbReference type="SAM" id="MobiDB-lite"/>
    </source>
</evidence>
<dbReference type="OrthoDB" id="1931102at2759"/>
<evidence type="ECO:0000313" key="3">
    <source>
        <dbReference type="Proteomes" id="UP000327013"/>
    </source>
</evidence>
<gene>
    <name evidence="2" type="ORF">FH972_013115</name>
</gene>
<dbReference type="Proteomes" id="UP000327013">
    <property type="component" value="Chromosome 5"/>
</dbReference>